<feature type="region of interest" description="Disordered" evidence="1">
    <location>
        <begin position="145"/>
        <end position="178"/>
    </location>
</feature>
<evidence type="ECO:0000313" key="2">
    <source>
        <dbReference type="EMBL" id="KIJ08062.1"/>
    </source>
</evidence>
<accession>A0A0C9TJI1</accession>
<evidence type="ECO:0000256" key="1">
    <source>
        <dbReference type="SAM" id="MobiDB-lite"/>
    </source>
</evidence>
<reference evidence="2 3" key="1">
    <citation type="submission" date="2014-06" db="EMBL/GenBank/DDBJ databases">
        <authorList>
            <consortium name="DOE Joint Genome Institute"/>
            <person name="Kuo A."/>
            <person name="Kohler A."/>
            <person name="Nagy L.G."/>
            <person name="Floudas D."/>
            <person name="Copeland A."/>
            <person name="Barry K.W."/>
            <person name="Cichocki N."/>
            <person name="Veneault-Fourrey C."/>
            <person name="LaButti K."/>
            <person name="Lindquist E.A."/>
            <person name="Lipzen A."/>
            <person name="Lundell T."/>
            <person name="Morin E."/>
            <person name="Murat C."/>
            <person name="Sun H."/>
            <person name="Tunlid A."/>
            <person name="Henrissat B."/>
            <person name="Grigoriev I.V."/>
            <person name="Hibbett D.S."/>
            <person name="Martin F."/>
            <person name="Nordberg H.P."/>
            <person name="Cantor M.N."/>
            <person name="Hua S.X."/>
        </authorList>
    </citation>
    <scope>NUCLEOTIDE SEQUENCE [LARGE SCALE GENOMIC DNA]</scope>
    <source>
        <strain evidence="2 3">ATCC 200175</strain>
    </source>
</reference>
<dbReference type="HOGENOM" id="CLU_056042_0_0_1"/>
<gene>
    <name evidence="2" type="ORF">PAXINDRAFT_182347</name>
</gene>
<dbReference type="Proteomes" id="UP000053647">
    <property type="component" value="Unassembled WGS sequence"/>
</dbReference>
<proteinExistence type="predicted"/>
<dbReference type="EMBL" id="KN819709">
    <property type="protein sequence ID" value="KIJ08062.1"/>
    <property type="molecule type" value="Genomic_DNA"/>
</dbReference>
<reference evidence="3" key="2">
    <citation type="submission" date="2015-01" db="EMBL/GenBank/DDBJ databases">
        <title>Evolutionary Origins and Diversification of the Mycorrhizal Mutualists.</title>
        <authorList>
            <consortium name="DOE Joint Genome Institute"/>
            <consortium name="Mycorrhizal Genomics Consortium"/>
            <person name="Kohler A."/>
            <person name="Kuo A."/>
            <person name="Nagy L.G."/>
            <person name="Floudas D."/>
            <person name="Copeland A."/>
            <person name="Barry K.W."/>
            <person name="Cichocki N."/>
            <person name="Veneault-Fourrey C."/>
            <person name="LaButti K."/>
            <person name="Lindquist E.A."/>
            <person name="Lipzen A."/>
            <person name="Lundell T."/>
            <person name="Morin E."/>
            <person name="Murat C."/>
            <person name="Riley R."/>
            <person name="Ohm R."/>
            <person name="Sun H."/>
            <person name="Tunlid A."/>
            <person name="Henrissat B."/>
            <person name="Grigoriev I.V."/>
            <person name="Hibbett D.S."/>
            <person name="Martin F."/>
        </authorList>
    </citation>
    <scope>NUCLEOTIDE SEQUENCE [LARGE SCALE GENOMIC DNA]</scope>
    <source>
        <strain evidence="3">ATCC 200175</strain>
    </source>
</reference>
<name>A0A0C9TJI1_PAXIN</name>
<feature type="compositionally biased region" description="Low complexity" evidence="1">
    <location>
        <begin position="152"/>
        <end position="172"/>
    </location>
</feature>
<organism evidence="2 3">
    <name type="scientific">Paxillus involutus ATCC 200175</name>
    <dbReference type="NCBI Taxonomy" id="664439"/>
    <lineage>
        <taxon>Eukaryota</taxon>
        <taxon>Fungi</taxon>
        <taxon>Dikarya</taxon>
        <taxon>Basidiomycota</taxon>
        <taxon>Agaricomycotina</taxon>
        <taxon>Agaricomycetes</taxon>
        <taxon>Agaricomycetidae</taxon>
        <taxon>Boletales</taxon>
        <taxon>Paxilineae</taxon>
        <taxon>Paxillaceae</taxon>
        <taxon>Paxillus</taxon>
    </lineage>
</organism>
<dbReference type="AlphaFoldDB" id="A0A0C9TJI1"/>
<sequence length="325" mass="35729">MRDTAEYWVTSTGDLLSFKFPARIDRNGQFGRLGPYFNLPSTGLDINALKKTRAQFELRTLDESDTECPPQAMACSNTTLETLITLYNEVEAARAGDRLPNLSPFWRSYEPGFGDYFSLVVHTEPLFQDLPATGRVAAPKLTRADIGKSGGSLSPSKARAAASKSRGSTSAKNGNKDIASGTARISDLADPRGRYAGLLNSHSDLADARVVSPDIRDTQGDLIAPKDYESKITDRHYVEVEVILRLWNIAPNSKSNPNGSRVYQLILKSMKLLPFRSYTRQSSLHSQESSSKGKRKADTDSELGGQSRRKKTVVADPGSDMDFED</sequence>
<dbReference type="OrthoDB" id="2690420at2759"/>
<protein>
    <submittedName>
        <fullName evidence="2">Uncharacterized protein</fullName>
    </submittedName>
</protein>
<keyword evidence="3" id="KW-1185">Reference proteome</keyword>
<evidence type="ECO:0000313" key="3">
    <source>
        <dbReference type="Proteomes" id="UP000053647"/>
    </source>
</evidence>
<feature type="region of interest" description="Disordered" evidence="1">
    <location>
        <begin position="281"/>
        <end position="325"/>
    </location>
</feature>